<dbReference type="RefSeq" id="WP_378141476.1">
    <property type="nucleotide sequence ID" value="NZ_JBHSEF010000022.1"/>
</dbReference>
<keyword evidence="1" id="KW-0812">Transmembrane</keyword>
<feature type="transmembrane region" description="Helical" evidence="1">
    <location>
        <begin position="365"/>
        <end position="383"/>
    </location>
</feature>
<gene>
    <name evidence="2" type="ORF">ACFO0S_08700</name>
</gene>
<sequence>MKLSSSSLRFAQSTLLSQLLMVLSTIFSILLYSPEAVGMYGAGLAIVYSAGYFAGLRIDALMLSNPEMQERFFQLSCWVQRYQSVFVFFIAYMYFRDIVMTVLVTALSHFFSLTLLLIPYALQHQQKKRVATSRVQGSFLLILGQLVCSFNFYGLVLGDLIGKIVHFIRLKKKSPPVTLTRQEAFSLLQRFKKPLFYMNVSSLGTALSMYAPILILTLSVGPEKGAVFFLVQRIAGFTEQLIGYTSYQLVISDTLENTVLKPFVFYKKQVLNLVFYTLILLVSTIIGLLFILQFPILREWDRVLPLFLLYIPLCLGMTWSIPLRTLLMMKGQWTTICRGELGRGLAISVICIIAVVLFPMSYEQVICLGGALFTACCLVYYIHQFIQLVGQPS</sequence>
<accession>A0ABV8UVB7</accession>
<comment type="caution">
    <text evidence="2">The sequence shown here is derived from an EMBL/GenBank/DDBJ whole genome shotgun (WGS) entry which is preliminary data.</text>
</comment>
<keyword evidence="1" id="KW-0472">Membrane</keyword>
<feature type="transmembrane region" description="Helical" evidence="1">
    <location>
        <begin position="341"/>
        <end position="358"/>
    </location>
</feature>
<feature type="transmembrane region" description="Helical" evidence="1">
    <location>
        <begin position="195"/>
        <end position="220"/>
    </location>
</feature>
<organism evidence="2 3">
    <name type="scientific">Chryseomicrobium palamuruense</name>
    <dbReference type="NCBI Taxonomy" id="682973"/>
    <lineage>
        <taxon>Bacteria</taxon>
        <taxon>Bacillati</taxon>
        <taxon>Bacillota</taxon>
        <taxon>Bacilli</taxon>
        <taxon>Bacillales</taxon>
        <taxon>Caryophanaceae</taxon>
        <taxon>Chryseomicrobium</taxon>
    </lineage>
</organism>
<keyword evidence="3" id="KW-1185">Reference proteome</keyword>
<feature type="transmembrane region" description="Helical" evidence="1">
    <location>
        <begin position="142"/>
        <end position="162"/>
    </location>
</feature>
<feature type="transmembrane region" description="Helical" evidence="1">
    <location>
        <begin position="270"/>
        <end position="291"/>
    </location>
</feature>
<evidence type="ECO:0000313" key="2">
    <source>
        <dbReference type="EMBL" id="MFC4355124.1"/>
    </source>
</evidence>
<evidence type="ECO:0000256" key="1">
    <source>
        <dbReference type="SAM" id="Phobius"/>
    </source>
</evidence>
<feature type="transmembrane region" description="Helical" evidence="1">
    <location>
        <begin position="102"/>
        <end position="122"/>
    </location>
</feature>
<proteinExistence type="predicted"/>
<evidence type="ECO:0008006" key="4">
    <source>
        <dbReference type="Google" id="ProtNLM"/>
    </source>
</evidence>
<name>A0ABV8UVB7_9BACL</name>
<feature type="transmembrane region" description="Helical" evidence="1">
    <location>
        <begin position="303"/>
        <end position="321"/>
    </location>
</feature>
<protein>
    <recommendedName>
        <fullName evidence="4">Polysaccharide biosynthesis protein</fullName>
    </recommendedName>
</protein>
<keyword evidence="1" id="KW-1133">Transmembrane helix</keyword>
<feature type="transmembrane region" description="Helical" evidence="1">
    <location>
        <begin position="15"/>
        <end position="32"/>
    </location>
</feature>
<feature type="transmembrane region" description="Helical" evidence="1">
    <location>
        <begin position="78"/>
        <end position="95"/>
    </location>
</feature>
<dbReference type="EMBL" id="JBHSEF010000022">
    <property type="protein sequence ID" value="MFC4355124.1"/>
    <property type="molecule type" value="Genomic_DNA"/>
</dbReference>
<reference evidence="3" key="1">
    <citation type="journal article" date="2019" name="Int. J. Syst. Evol. Microbiol.">
        <title>The Global Catalogue of Microorganisms (GCM) 10K type strain sequencing project: providing services to taxonomists for standard genome sequencing and annotation.</title>
        <authorList>
            <consortium name="The Broad Institute Genomics Platform"/>
            <consortium name="The Broad Institute Genome Sequencing Center for Infectious Disease"/>
            <person name="Wu L."/>
            <person name="Ma J."/>
        </authorList>
    </citation>
    <scope>NUCLEOTIDE SEQUENCE [LARGE SCALE GENOMIC DNA]</scope>
    <source>
        <strain evidence="3">CCUG 50353</strain>
    </source>
</reference>
<feature type="transmembrane region" description="Helical" evidence="1">
    <location>
        <begin position="39"/>
        <end position="58"/>
    </location>
</feature>
<dbReference type="Proteomes" id="UP001595733">
    <property type="component" value="Unassembled WGS sequence"/>
</dbReference>
<evidence type="ECO:0000313" key="3">
    <source>
        <dbReference type="Proteomes" id="UP001595733"/>
    </source>
</evidence>